<protein>
    <submittedName>
        <fullName evidence="1">Uncharacterized protein</fullName>
    </submittedName>
</protein>
<organism evidence="1 2">
    <name type="scientific">Pendulispora albinea</name>
    <dbReference type="NCBI Taxonomy" id="2741071"/>
    <lineage>
        <taxon>Bacteria</taxon>
        <taxon>Pseudomonadati</taxon>
        <taxon>Myxococcota</taxon>
        <taxon>Myxococcia</taxon>
        <taxon>Myxococcales</taxon>
        <taxon>Sorangiineae</taxon>
        <taxon>Pendulisporaceae</taxon>
        <taxon>Pendulispora</taxon>
    </lineage>
</organism>
<sequence length="81" mass="9330">MGEITTNLKAEIQKGLSQIQTLRDEVRVRLHLAGMEVKDEWQKLEPRVEEIERRAEEVTDATKTAVEDVLQKLSNLRKSLS</sequence>
<reference evidence="1 2" key="1">
    <citation type="submission" date="2021-12" db="EMBL/GenBank/DDBJ databases">
        <title>Discovery of the Pendulisporaceae a myxobacterial family with distinct sporulation behavior and unique specialized metabolism.</title>
        <authorList>
            <person name="Garcia R."/>
            <person name="Popoff A."/>
            <person name="Bader C.D."/>
            <person name="Loehr J."/>
            <person name="Walesch S."/>
            <person name="Walt C."/>
            <person name="Boldt J."/>
            <person name="Bunk B."/>
            <person name="Haeckl F.J.F.P.J."/>
            <person name="Gunesch A.P."/>
            <person name="Birkelbach J."/>
            <person name="Nuebel U."/>
            <person name="Pietschmann T."/>
            <person name="Bach T."/>
            <person name="Mueller R."/>
        </authorList>
    </citation>
    <scope>NUCLEOTIDE SEQUENCE [LARGE SCALE GENOMIC DNA]</scope>
    <source>
        <strain evidence="1 2">MSr11954</strain>
    </source>
</reference>
<proteinExistence type="predicted"/>
<name>A0ABZ2M3G7_9BACT</name>
<evidence type="ECO:0000313" key="1">
    <source>
        <dbReference type="EMBL" id="WXB17781.1"/>
    </source>
</evidence>
<accession>A0ABZ2M3G7</accession>
<dbReference type="RefSeq" id="WP_394827424.1">
    <property type="nucleotide sequence ID" value="NZ_CP089984.1"/>
</dbReference>
<keyword evidence="2" id="KW-1185">Reference proteome</keyword>
<dbReference type="Proteomes" id="UP001370348">
    <property type="component" value="Chromosome"/>
</dbReference>
<dbReference type="EMBL" id="CP089984">
    <property type="protein sequence ID" value="WXB17781.1"/>
    <property type="molecule type" value="Genomic_DNA"/>
</dbReference>
<evidence type="ECO:0000313" key="2">
    <source>
        <dbReference type="Proteomes" id="UP001370348"/>
    </source>
</evidence>
<gene>
    <name evidence="1" type="ORF">LZC94_11015</name>
</gene>